<sequence length="60" mass="7136">MAWMDDWHRRQLAEYSVAEKEHTNNNFTFPGRGVGDIWLTAEARLAAEELEYEDDDEYEL</sequence>
<organism evidence="1 2">
    <name type="scientific">Claviceps aff. purpurea</name>
    <dbReference type="NCBI Taxonomy" id="1967640"/>
    <lineage>
        <taxon>Eukaryota</taxon>
        <taxon>Fungi</taxon>
        <taxon>Dikarya</taxon>
        <taxon>Ascomycota</taxon>
        <taxon>Pezizomycotina</taxon>
        <taxon>Sordariomycetes</taxon>
        <taxon>Hypocreomycetidae</taxon>
        <taxon>Hypocreales</taxon>
        <taxon>Clavicipitaceae</taxon>
        <taxon>Claviceps</taxon>
    </lineage>
</organism>
<dbReference type="AlphaFoldDB" id="A0A9P7QKH9"/>
<dbReference type="EMBL" id="SRRH01000122">
    <property type="protein sequence ID" value="KAG6298512.1"/>
    <property type="molecule type" value="Genomic_DNA"/>
</dbReference>
<evidence type="ECO:0000313" key="1">
    <source>
        <dbReference type="EMBL" id="KAG6298512.1"/>
    </source>
</evidence>
<evidence type="ECO:0000313" key="2">
    <source>
        <dbReference type="Proteomes" id="UP000707071"/>
    </source>
</evidence>
<protein>
    <submittedName>
        <fullName evidence="1">Uncharacterized protein</fullName>
    </submittedName>
</protein>
<comment type="caution">
    <text evidence="1">The sequence shown here is derived from an EMBL/GenBank/DDBJ whole genome shotgun (WGS) entry which is preliminary data.</text>
</comment>
<reference evidence="1 2" key="1">
    <citation type="journal article" date="2020" name="bioRxiv">
        <title>Whole genome comparisons of ergot fungi reveals the divergence and evolution of species within the genus Claviceps are the result of varying mechanisms driving genome evolution and host range expansion.</title>
        <authorList>
            <person name="Wyka S.A."/>
            <person name="Mondo S.J."/>
            <person name="Liu M."/>
            <person name="Dettman J."/>
            <person name="Nalam V."/>
            <person name="Broders K.D."/>
        </authorList>
    </citation>
    <scope>NUCLEOTIDE SEQUENCE [LARGE SCALE GENOMIC DNA]</scope>
    <source>
        <strain evidence="1 2">Clav52</strain>
    </source>
</reference>
<keyword evidence="2" id="KW-1185">Reference proteome</keyword>
<name>A0A9P7QKH9_9HYPO</name>
<gene>
    <name evidence="1" type="ORF">E4U09_000756</name>
</gene>
<proteinExistence type="predicted"/>
<dbReference type="Proteomes" id="UP000707071">
    <property type="component" value="Unassembled WGS sequence"/>
</dbReference>
<accession>A0A9P7QKH9</accession>